<evidence type="ECO:0008006" key="3">
    <source>
        <dbReference type="Google" id="ProtNLM"/>
    </source>
</evidence>
<dbReference type="GO" id="GO:0005829">
    <property type="term" value="C:cytosol"/>
    <property type="evidence" value="ECO:0007669"/>
    <property type="project" value="TreeGrafter"/>
</dbReference>
<sequence length="189" mass="19976">MIDASAFPLEENVRQTRAVVELAASAQLCVEGELGHLADAPRYDQAANADLMTQPTDVEPFIAQTGIDLLAVSVGTAHGMYAPGVVPAIDFQRLAEIFHCSSVPLALHGGSGTPFDQLQLCTTLGVAKINVGAAIFERGKSALLHTLCHDISIELVDALQWVYATEAMELAFEEAITPYLQASGAIGKA</sequence>
<dbReference type="InterPro" id="IPR013785">
    <property type="entry name" value="Aldolase_TIM"/>
</dbReference>
<evidence type="ECO:0000313" key="2">
    <source>
        <dbReference type="Proteomes" id="UP000467488"/>
    </source>
</evidence>
<reference evidence="1 2" key="1">
    <citation type="submission" date="2020-01" db="EMBL/GenBank/DDBJ databases">
        <title>Dynamics of blaIMP-6 dissemination in carbapenem resistant Enterobacteriacea isolated from regional surveillance in Osaka, Japan.</title>
        <authorList>
            <person name="Abe R."/>
            <person name="Akeda Y."/>
            <person name="Sugawara Y."/>
            <person name="Yamamoto N."/>
            <person name="Tomono K."/>
            <person name="Takeuchi D."/>
            <person name="Kawahara R."/>
            <person name="Hamada S."/>
        </authorList>
    </citation>
    <scope>NUCLEOTIDE SEQUENCE [LARGE SCALE GENOMIC DNA]</scope>
    <source>
        <strain evidence="1 2">E300</strain>
    </source>
</reference>
<gene>
    <name evidence="1" type="ORF">EIMP300_10830</name>
</gene>
<dbReference type="EMBL" id="AP022360">
    <property type="protein sequence ID" value="BBU79683.1"/>
    <property type="molecule type" value="Genomic_DNA"/>
</dbReference>
<organism evidence="1 2">
    <name type="scientific">Escherichia coli</name>
    <dbReference type="NCBI Taxonomy" id="562"/>
    <lineage>
        <taxon>Bacteria</taxon>
        <taxon>Pseudomonadati</taxon>
        <taxon>Pseudomonadota</taxon>
        <taxon>Gammaproteobacteria</taxon>
        <taxon>Enterobacterales</taxon>
        <taxon>Enterobacteriaceae</taxon>
        <taxon>Escherichia</taxon>
    </lineage>
</organism>
<dbReference type="GO" id="GO:0009025">
    <property type="term" value="F:tagatose-bisphosphate aldolase activity"/>
    <property type="evidence" value="ECO:0007669"/>
    <property type="project" value="TreeGrafter"/>
</dbReference>
<dbReference type="AlphaFoldDB" id="A0A8S0FHA8"/>
<dbReference type="PANTHER" id="PTHR30304">
    <property type="entry name" value="D-TAGATOSE-1,6-BISPHOSPHATE ALDOLASE"/>
    <property type="match status" value="1"/>
</dbReference>
<proteinExistence type="predicted"/>
<dbReference type="InterPro" id="IPR000771">
    <property type="entry name" value="FBA_II"/>
</dbReference>
<dbReference type="PANTHER" id="PTHR30304:SF0">
    <property type="entry name" value="D-TAGATOSE-1,6-BISPHOSPHATE ALDOLASE SUBUNIT GATY-RELATED"/>
    <property type="match status" value="1"/>
</dbReference>
<evidence type="ECO:0000313" key="1">
    <source>
        <dbReference type="EMBL" id="BBU79683.1"/>
    </source>
</evidence>
<name>A0A8S0FHA8_ECOLX</name>
<dbReference type="GO" id="GO:0005975">
    <property type="term" value="P:carbohydrate metabolic process"/>
    <property type="evidence" value="ECO:0007669"/>
    <property type="project" value="InterPro"/>
</dbReference>
<dbReference type="SUPFAM" id="SSF51569">
    <property type="entry name" value="Aldolase"/>
    <property type="match status" value="1"/>
</dbReference>
<dbReference type="Gene3D" id="3.20.20.70">
    <property type="entry name" value="Aldolase class I"/>
    <property type="match status" value="1"/>
</dbReference>
<dbReference type="Pfam" id="PF01116">
    <property type="entry name" value="F_bP_aldolase"/>
    <property type="match status" value="1"/>
</dbReference>
<protein>
    <recommendedName>
        <fullName evidence="3">Tagatose-bisphosphate aldolase</fullName>
    </recommendedName>
</protein>
<dbReference type="Proteomes" id="UP000467488">
    <property type="component" value="Chromosome"/>
</dbReference>
<dbReference type="InterPro" id="IPR050246">
    <property type="entry name" value="Class_II_FBP_aldolase"/>
</dbReference>
<accession>A0A8S0FHA8</accession>
<dbReference type="GO" id="GO:0008270">
    <property type="term" value="F:zinc ion binding"/>
    <property type="evidence" value="ECO:0007669"/>
    <property type="project" value="InterPro"/>
</dbReference>